<feature type="domain" description="GGDEF" evidence="4">
    <location>
        <begin position="258"/>
        <end position="406"/>
    </location>
</feature>
<sequence length="406" mass="45194">MESRLTSQNILPPVIILSIASALLIWHSSLSASTHDIIYWMPYGLAAITAMLALQFNRRQLIAVVIVNTFSYWLIASYLQQPLSIPEAKFAFTAVCLFIPINLVLNQFINENGSTTPRALTIYGFLLVQMAGISLALNFFVSDTAEFITEWFEPRPREGLVMSLAALGLSAVCIVAAFFRWAYKSTSLTIGLFFSFIASLFPLMFLDREAISSVFFTASMLIMLYAGFRASHELAYRDELTGLLGRRMLFEKLAGMSKNYSLAMVDIDHFKKFNDTYGHDVGDDVLAMVASKLDQIEGGGQVFRYGGEEFTVLFRGKKLDHAIAFLDDIRDIISETPFAIRDKTSREKGDKTTRNEEAKPKNTVQITVSIGVAEKAGHHASAEEVIKEADNALYKAKNKGRNIVVG</sequence>
<dbReference type="PROSITE" id="PS50887">
    <property type="entry name" value="GGDEF"/>
    <property type="match status" value="1"/>
</dbReference>
<dbReference type="Proteomes" id="UP001310248">
    <property type="component" value="Unassembled WGS sequence"/>
</dbReference>
<keyword evidence="5" id="KW-0808">Transferase</keyword>
<gene>
    <name evidence="5" type="ORF">SNR37_002745</name>
</gene>
<dbReference type="Pfam" id="PF00990">
    <property type="entry name" value="GGDEF"/>
    <property type="match status" value="1"/>
</dbReference>
<feature type="transmembrane region" description="Helical" evidence="3">
    <location>
        <begin position="37"/>
        <end position="54"/>
    </location>
</feature>
<keyword evidence="6" id="KW-1185">Reference proteome</keyword>
<comment type="caution">
    <text evidence="5">The sequence shown here is derived from an EMBL/GenBank/DDBJ whole genome shotgun (WGS) entry which is preliminary data.</text>
</comment>
<dbReference type="EMBL" id="JAYDYW010000004">
    <property type="protein sequence ID" value="MEE1673328.1"/>
    <property type="molecule type" value="Genomic_DNA"/>
</dbReference>
<name>A0ABU7G1U9_9ALTE</name>
<dbReference type="SUPFAM" id="SSF55073">
    <property type="entry name" value="Nucleotide cyclase"/>
    <property type="match status" value="1"/>
</dbReference>
<feature type="transmembrane region" description="Helical" evidence="3">
    <location>
        <begin position="120"/>
        <end position="140"/>
    </location>
</feature>
<dbReference type="PANTHER" id="PTHR45138">
    <property type="entry name" value="REGULATORY COMPONENTS OF SENSORY TRANSDUCTION SYSTEM"/>
    <property type="match status" value="1"/>
</dbReference>
<accession>A0ABU7G1U9</accession>
<dbReference type="InterPro" id="IPR029787">
    <property type="entry name" value="Nucleotide_cyclase"/>
</dbReference>
<evidence type="ECO:0000256" key="2">
    <source>
        <dbReference type="ARBA" id="ARBA00034247"/>
    </source>
</evidence>
<keyword evidence="3" id="KW-1133">Transmembrane helix</keyword>
<keyword evidence="5" id="KW-0548">Nucleotidyltransferase</keyword>
<dbReference type="InterPro" id="IPR000160">
    <property type="entry name" value="GGDEF_dom"/>
</dbReference>
<dbReference type="PANTHER" id="PTHR45138:SF9">
    <property type="entry name" value="DIGUANYLATE CYCLASE DGCM-RELATED"/>
    <property type="match status" value="1"/>
</dbReference>
<organism evidence="5 6">
    <name type="scientific">Agarivorans aestuarii</name>
    <dbReference type="NCBI Taxonomy" id="1563703"/>
    <lineage>
        <taxon>Bacteria</taxon>
        <taxon>Pseudomonadati</taxon>
        <taxon>Pseudomonadota</taxon>
        <taxon>Gammaproteobacteria</taxon>
        <taxon>Alteromonadales</taxon>
        <taxon>Alteromonadaceae</taxon>
        <taxon>Agarivorans</taxon>
    </lineage>
</organism>
<feature type="transmembrane region" description="Helical" evidence="3">
    <location>
        <begin position="90"/>
        <end position="108"/>
    </location>
</feature>
<evidence type="ECO:0000313" key="5">
    <source>
        <dbReference type="EMBL" id="MEE1673328.1"/>
    </source>
</evidence>
<comment type="catalytic activity">
    <reaction evidence="2">
        <text>2 GTP = 3',3'-c-di-GMP + 2 diphosphate</text>
        <dbReference type="Rhea" id="RHEA:24898"/>
        <dbReference type="ChEBI" id="CHEBI:33019"/>
        <dbReference type="ChEBI" id="CHEBI:37565"/>
        <dbReference type="ChEBI" id="CHEBI:58805"/>
        <dbReference type="EC" id="2.7.7.65"/>
    </reaction>
</comment>
<feature type="transmembrane region" description="Helical" evidence="3">
    <location>
        <begin position="210"/>
        <end position="228"/>
    </location>
</feature>
<dbReference type="Gene3D" id="3.30.70.270">
    <property type="match status" value="1"/>
</dbReference>
<protein>
    <recommendedName>
        <fullName evidence="1">diguanylate cyclase</fullName>
        <ecNumber evidence="1">2.7.7.65</ecNumber>
    </recommendedName>
</protein>
<dbReference type="CDD" id="cd01949">
    <property type="entry name" value="GGDEF"/>
    <property type="match status" value="1"/>
</dbReference>
<dbReference type="InterPro" id="IPR043128">
    <property type="entry name" value="Rev_trsase/Diguanyl_cyclase"/>
</dbReference>
<dbReference type="EC" id="2.7.7.65" evidence="1"/>
<feature type="transmembrane region" description="Helical" evidence="3">
    <location>
        <begin position="61"/>
        <end position="78"/>
    </location>
</feature>
<feature type="transmembrane region" description="Helical" evidence="3">
    <location>
        <begin position="12"/>
        <end position="31"/>
    </location>
</feature>
<reference evidence="6" key="1">
    <citation type="submission" date="2023-07" db="EMBL/GenBank/DDBJ databases">
        <title>Draft genome sequence of Agarivorans aestuarii strain ZMCS4, a CAZymes producing bacteria isolated from the marine brown algae Clodostephus spongiosus.</title>
        <authorList>
            <person name="Lorente B."/>
            <person name="Cabral C."/>
            <person name="Frias J."/>
            <person name="Faria J."/>
            <person name="Toubarro D."/>
        </authorList>
    </citation>
    <scope>NUCLEOTIDE SEQUENCE [LARGE SCALE GENOMIC DNA]</scope>
    <source>
        <strain evidence="6">ZMCS4</strain>
    </source>
</reference>
<dbReference type="SMART" id="SM00267">
    <property type="entry name" value="GGDEF"/>
    <property type="match status" value="1"/>
</dbReference>
<evidence type="ECO:0000256" key="3">
    <source>
        <dbReference type="SAM" id="Phobius"/>
    </source>
</evidence>
<keyword evidence="3" id="KW-0812">Transmembrane</keyword>
<dbReference type="RefSeq" id="WP_329774651.1">
    <property type="nucleotide sequence ID" value="NZ_JAYDYW010000004.1"/>
</dbReference>
<dbReference type="NCBIfam" id="TIGR00254">
    <property type="entry name" value="GGDEF"/>
    <property type="match status" value="1"/>
</dbReference>
<feature type="transmembrane region" description="Helical" evidence="3">
    <location>
        <begin position="160"/>
        <end position="179"/>
    </location>
</feature>
<feature type="transmembrane region" description="Helical" evidence="3">
    <location>
        <begin position="186"/>
        <end position="204"/>
    </location>
</feature>
<proteinExistence type="predicted"/>
<evidence type="ECO:0000313" key="6">
    <source>
        <dbReference type="Proteomes" id="UP001310248"/>
    </source>
</evidence>
<evidence type="ECO:0000256" key="1">
    <source>
        <dbReference type="ARBA" id="ARBA00012528"/>
    </source>
</evidence>
<keyword evidence="3" id="KW-0472">Membrane</keyword>
<dbReference type="GO" id="GO:0052621">
    <property type="term" value="F:diguanylate cyclase activity"/>
    <property type="evidence" value="ECO:0007669"/>
    <property type="project" value="UniProtKB-EC"/>
</dbReference>
<dbReference type="InterPro" id="IPR050469">
    <property type="entry name" value="Diguanylate_Cyclase"/>
</dbReference>
<evidence type="ECO:0000259" key="4">
    <source>
        <dbReference type="PROSITE" id="PS50887"/>
    </source>
</evidence>